<feature type="region of interest" description="Disordered" evidence="1">
    <location>
        <begin position="17"/>
        <end position="38"/>
    </location>
</feature>
<evidence type="ECO:0000256" key="1">
    <source>
        <dbReference type="SAM" id="MobiDB-lite"/>
    </source>
</evidence>
<dbReference type="InParanoid" id="A0A162PR53"/>
<dbReference type="EMBL" id="KV440977">
    <property type="protein sequence ID" value="OAD75237.1"/>
    <property type="molecule type" value="Genomic_DNA"/>
</dbReference>
<dbReference type="AlphaFoldDB" id="A0A162PR53"/>
<dbReference type="RefSeq" id="XP_018293277.1">
    <property type="nucleotide sequence ID" value="XM_018430995.1"/>
</dbReference>
<dbReference type="SUPFAM" id="SSF54695">
    <property type="entry name" value="POZ domain"/>
    <property type="match status" value="1"/>
</dbReference>
<keyword evidence="4" id="KW-1185">Reference proteome</keyword>
<dbReference type="InterPro" id="IPR045068">
    <property type="entry name" value="BACURD1-3"/>
</dbReference>
<evidence type="ECO:0000259" key="2">
    <source>
        <dbReference type="SMART" id="SM00225"/>
    </source>
</evidence>
<dbReference type="InterPro" id="IPR000210">
    <property type="entry name" value="BTB/POZ_dom"/>
</dbReference>
<dbReference type="VEuPathDB" id="FungiDB:PHYBLDRAFT_143498"/>
<dbReference type="PANTHER" id="PTHR11145:SF8">
    <property type="entry name" value="RE57120P"/>
    <property type="match status" value="1"/>
</dbReference>
<dbReference type="InterPro" id="IPR003131">
    <property type="entry name" value="T1-type_BTB"/>
</dbReference>
<sequence>MAASFFDAFTDPKDQSGFSRIKDSSSVTHTPTNDTPQLSLEAKNQSSVYQDYLPEWKLVTDTYRAKKLALHQHMTSQLEKLCALEDKFEKMSGDFHGKVEGAYDQLSTELDGWQDILEADQDRHTHEKAVIHQVWRLQEERIKLNVGGQYFETSLSTLRRDPNSMLAAMFSGNGMISRDPDGSYFIDRDSTYFRLVLNYLRDLRIPPSVQEDSKIMEELMQEAMFYRIKGKPLEIKMGKFIKGLWKVYPVESTRTLLHFVDKDLSNLDFSGYRLDSRSCFSGCNLENSSFGSAWFIADAEHAMDFTNSFMWGTQFPALGSAQRPFGVQIRFDGAVVDEMIA</sequence>
<organism evidence="3 4">
    <name type="scientific">Phycomyces blakesleeanus (strain ATCC 8743b / DSM 1359 / FGSC 10004 / NBRC 33097 / NRRL 1555)</name>
    <dbReference type="NCBI Taxonomy" id="763407"/>
    <lineage>
        <taxon>Eukaryota</taxon>
        <taxon>Fungi</taxon>
        <taxon>Fungi incertae sedis</taxon>
        <taxon>Mucoromycota</taxon>
        <taxon>Mucoromycotina</taxon>
        <taxon>Mucoromycetes</taxon>
        <taxon>Mucorales</taxon>
        <taxon>Phycomycetaceae</taxon>
        <taxon>Phycomyces</taxon>
    </lineage>
</organism>
<dbReference type="PANTHER" id="PTHR11145">
    <property type="entry name" value="BTB/POZ DOMAIN-CONTAINING ADAPTER FOR CUL3-MEDIATED RHOA DEGRADATION PROTEIN FAMILY MEMBER"/>
    <property type="match status" value="1"/>
</dbReference>
<reference evidence="4" key="1">
    <citation type="submission" date="2015-06" db="EMBL/GenBank/DDBJ databases">
        <title>Expansion of signal transduction pathways in fungi by whole-genome duplication.</title>
        <authorList>
            <consortium name="DOE Joint Genome Institute"/>
            <person name="Corrochano L.M."/>
            <person name="Kuo A."/>
            <person name="Marcet-Houben M."/>
            <person name="Polaino S."/>
            <person name="Salamov A."/>
            <person name="Villalobos J.M."/>
            <person name="Alvarez M.I."/>
            <person name="Avalos J."/>
            <person name="Benito E.P."/>
            <person name="Benoit I."/>
            <person name="Burger G."/>
            <person name="Camino L.P."/>
            <person name="Canovas D."/>
            <person name="Cerda-Olmedo E."/>
            <person name="Cheng J.-F."/>
            <person name="Dominguez A."/>
            <person name="Elias M."/>
            <person name="Eslava A.P."/>
            <person name="Glaser F."/>
            <person name="Grimwood J."/>
            <person name="Gutierrez G."/>
            <person name="Heitman J."/>
            <person name="Henrissat B."/>
            <person name="Iturriaga E.A."/>
            <person name="Lang B.F."/>
            <person name="Lavin J.L."/>
            <person name="Lee S."/>
            <person name="Li W."/>
            <person name="Lindquist E."/>
            <person name="Lopez-Garcia S."/>
            <person name="Luque E.M."/>
            <person name="Marcos A.T."/>
            <person name="Martin J."/>
            <person name="McCluskey K."/>
            <person name="Medina H.R."/>
            <person name="Miralles-Duran A."/>
            <person name="Miyazaki A."/>
            <person name="Munoz-Torres E."/>
            <person name="Oguiza J.A."/>
            <person name="Ohm R."/>
            <person name="Olmedo M."/>
            <person name="Orejas M."/>
            <person name="Ortiz-Castellanos L."/>
            <person name="Pisabarro A.G."/>
            <person name="Rodriguez-Romero J."/>
            <person name="Ruiz-Herrera J."/>
            <person name="Ruiz-Vazquez R."/>
            <person name="Sanz C."/>
            <person name="Schackwitz W."/>
            <person name="Schmutz J."/>
            <person name="Shahriari M."/>
            <person name="Shelest E."/>
            <person name="Silva-Franco F."/>
            <person name="Soanes D."/>
            <person name="Syed K."/>
            <person name="Tagua V.G."/>
            <person name="Talbot N.J."/>
            <person name="Thon M."/>
            <person name="De vries R.P."/>
            <person name="Wiebenga A."/>
            <person name="Yadav J.S."/>
            <person name="Braun E.L."/>
            <person name="Baker S."/>
            <person name="Garre V."/>
            <person name="Horwitz B."/>
            <person name="Torres-Martinez S."/>
            <person name="Idnurm A."/>
            <person name="Herrera-Estrella A."/>
            <person name="Gabaldon T."/>
            <person name="Grigoriev I.V."/>
        </authorList>
    </citation>
    <scope>NUCLEOTIDE SEQUENCE [LARGE SCALE GENOMIC DNA]</scope>
    <source>
        <strain evidence="4">NRRL 1555(-)</strain>
    </source>
</reference>
<evidence type="ECO:0000313" key="4">
    <source>
        <dbReference type="Proteomes" id="UP000077315"/>
    </source>
</evidence>
<dbReference type="Pfam" id="PF02214">
    <property type="entry name" value="BTB_2"/>
    <property type="match status" value="1"/>
</dbReference>
<feature type="compositionally biased region" description="Polar residues" evidence="1">
    <location>
        <begin position="24"/>
        <end position="38"/>
    </location>
</feature>
<dbReference type="SMART" id="SM00225">
    <property type="entry name" value="BTB"/>
    <property type="match status" value="1"/>
</dbReference>
<feature type="domain" description="BTB" evidence="2">
    <location>
        <begin position="140"/>
        <end position="245"/>
    </location>
</feature>
<gene>
    <name evidence="3" type="ORF">PHYBLDRAFT_143498</name>
</gene>
<dbReference type="InterPro" id="IPR011333">
    <property type="entry name" value="SKP1/BTB/POZ_sf"/>
</dbReference>
<dbReference type="STRING" id="763407.A0A162PR53"/>
<dbReference type="GeneID" id="28991901"/>
<accession>A0A162PR53</accession>
<name>A0A162PR53_PHYB8</name>
<dbReference type="GO" id="GO:0051260">
    <property type="term" value="P:protein homooligomerization"/>
    <property type="evidence" value="ECO:0007669"/>
    <property type="project" value="InterPro"/>
</dbReference>
<dbReference type="OrthoDB" id="2414723at2759"/>
<proteinExistence type="predicted"/>
<dbReference type="Proteomes" id="UP000077315">
    <property type="component" value="Unassembled WGS sequence"/>
</dbReference>
<dbReference type="Gene3D" id="3.30.710.10">
    <property type="entry name" value="Potassium Channel Kv1.1, Chain A"/>
    <property type="match status" value="1"/>
</dbReference>
<protein>
    <recommendedName>
        <fullName evidence="2">BTB domain-containing protein</fullName>
    </recommendedName>
</protein>
<evidence type="ECO:0000313" key="3">
    <source>
        <dbReference type="EMBL" id="OAD75237.1"/>
    </source>
</evidence>